<evidence type="ECO:0000313" key="2">
    <source>
        <dbReference type="EMBL" id="KAK3373671.1"/>
    </source>
</evidence>
<feature type="domain" description="CBM21" evidence="1">
    <location>
        <begin position="13"/>
        <end position="123"/>
    </location>
</feature>
<dbReference type="Pfam" id="PF03370">
    <property type="entry name" value="CBM_21"/>
    <property type="match status" value="1"/>
</dbReference>
<sequence>MTPVNFPFQLPPPSVGSTKEVSLDQLWVSDERDRLLATVSVRNLAYDKYVCCRYTHDSWKTTDEVAGAYLGSVSPDWDRFALTIHLPSIARLTEGKTFQLCFRYVVAGREFWDNNGGANYIVWLHRSPPQFTCGTS</sequence>
<dbReference type="AlphaFoldDB" id="A0AAE0KBT0"/>
<reference evidence="2" key="1">
    <citation type="journal article" date="2023" name="Mol. Phylogenet. Evol.">
        <title>Genome-scale phylogeny and comparative genomics of the fungal order Sordariales.</title>
        <authorList>
            <person name="Hensen N."/>
            <person name="Bonometti L."/>
            <person name="Westerberg I."/>
            <person name="Brannstrom I.O."/>
            <person name="Guillou S."/>
            <person name="Cros-Aarteil S."/>
            <person name="Calhoun S."/>
            <person name="Haridas S."/>
            <person name="Kuo A."/>
            <person name="Mondo S."/>
            <person name="Pangilinan J."/>
            <person name="Riley R."/>
            <person name="LaButti K."/>
            <person name="Andreopoulos B."/>
            <person name="Lipzen A."/>
            <person name="Chen C."/>
            <person name="Yan M."/>
            <person name="Daum C."/>
            <person name="Ng V."/>
            <person name="Clum A."/>
            <person name="Steindorff A."/>
            <person name="Ohm R.A."/>
            <person name="Martin F."/>
            <person name="Silar P."/>
            <person name="Natvig D.O."/>
            <person name="Lalanne C."/>
            <person name="Gautier V."/>
            <person name="Ament-Velasquez S.L."/>
            <person name="Kruys A."/>
            <person name="Hutchinson M.I."/>
            <person name="Powell A.J."/>
            <person name="Barry K."/>
            <person name="Miller A.N."/>
            <person name="Grigoriev I.V."/>
            <person name="Debuchy R."/>
            <person name="Gladieux P."/>
            <person name="Hiltunen Thoren M."/>
            <person name="Johannesson H."/>
        </authorList>
    </citation>
    <scope>NUCLEOTIDE SEQUENCE</scope>
    <source>
        <strain evidence="2">CBS 958.72</strain>
    </source>
</reference>
<dbReference type="InterPro" id="IPR050782">
    <property type="entry name" value="PP1_regulatory_subunit_3"/>
</dbReference>
<dbReference type="GO" id="GO:0000164">
    <property type="term" value="C:protein phosphatase type 1 complex"/>
    <property type="evidence" value="ECO:0007669"/>
    <property type="project" value="TreeGrafter"/>
</dbReference>
<keyword evidence="3" id="KW-1185">Reference proteome</keyword>
<dbReference type="PANTHER" id="PTHR12307">
    <property type="entry name" value="PROTEIN PHOSPHATASE 1 REGULATORY SUBUNIT"/>
    <property type="match status" value="1"/>
</dbReference>
<evidence type="ECO:0000313" key="3">
    <source>
        <dbReference type="Proteomes" id="UP001287356"/>
    </source>
</evidence>
<name>A0AAE0KBT0_9PEZI</name>
<evidence type="ECO:0000259" key="1">
    <source>
        <dbReference type="PROSITE" id="PS51159"/>
    </source>
</evidence>
<comment type="caution">
    <text evidence="2">The sequence shown here is derived from an EMBL/GenBank/DDBJ whole genome shotgun (WGS) entry which is preliminary data.</text>
</comment>
<protein>
    <submittedName>
        <fullName evidence="2">Phosphatase regulatory subunit-domain-containing protein</fullName>
    </submittedName>
</protein>
<dbReference type="InterPro" id="IPR038175">
    <property type="entry name" value="CBM21_dom_sf"/>
</dbReference>
<dbReference type="EMBL" id="JAULSN010000004">
    <property type="protein sequence ID" value="KAK3373671.1"/>
    <property type="molecule type" value="Genomic_DNA"/>
</dbReference>
<dbReference type="GO" id="GO:0005979">
    <property type="term" value="P:regulation of glycogen biosynthetic process"/>
    <property type="evidence" value="ECO:0007669"/>
    <property type="project" value="TreeGrafter"/>
</dbReference>
<dbReference type="GO" id="GO:2001069">
    <property type="term" value="F:glycogen binding"/>
    <property type="evidence" value="ECO:0007669"/>
    <property type="project" value="TreeGrafter"/>
</dbReference>
<dbReference type="Proteomes" id="UP001287356">
    <property type="component" value="Unassembled WGS sequence"/>
</dbReference>
<dbReference type="Gene3D" id="2.60.40.2440">
    <property type="entry name" value="Carbohydrate binding type-21 domain"/>
    <property type="match status" value="1"/>
</dbReference>
<dbReference type="PANTHER" id="PTHR12307:SF36">
    <property type="entry name" value="GLYCOGEN-BINDING SUBUNIT 76A"/>
    <property type="match status" value="1"/>
</dbReference>
<dbReference type="GO" id="GO:0008157">
    <property type="term" value="F:protein phosphatase 1 binding"/>
    <property type="evidence" value="ECO:0007669"/>
    <property type="project" value="TreeGrafter"/>
</dbReference>
<accession>A0AAE0KBT0</accession>
<dbReference type="InterPro" id="IPR005036">
    <property type="entry name" value="CBM21_dom"/>
</dbReference>
<proteinExistence type="predicted"/>
<dbReference type="PROSITE" id="PS51159">
    <property type="entry name" value="CBM21"/>
    <property type="match status" value="1"/>
</dbReference>
<organism evidence="2 3">
    <name type="scientific">Lasiosphaeria ovina</name>
    <dbReference type="NCBI Taxonomy" id="92902"/>
    <lineage>
        <taxon>Eukaryota</taxon>
        <taxon>Fungi</taxon>
        <taxon>Dikarya</taxon>
        <taxon>Ascomycota</taxon>
        <taxon>Pezizomycotina</taxon>
        <taxon>Sordariomycetes</taxon>
        <taxon>Sordariomycetidae</taxon>
        <taxon>Sordariales</taxon>
        <taxon>Lasiosphaeriaceae</taxon>
        <taxon>Lasiosphaeria</taxon>
    </lineage>
</organism>
<gene>
    <name evidence="2" type="ORF">B0T24DRAFT_527999</name>
</gene>
<reference evidence="2" key="2">
    <citation type="submission" date="2023-06" db="EMBL/GenBank/DDBJ databases">
        <authorList>
            <consortium name="Lawrence Berkeley National Laboratory"/>
            <person name="Haridas S."/>
            <person name="Hensen N."/>
            <person name="Bonometti L."/>
            <person name="Westerberg I."/>
            <person name="Brannstrom I.O."/>
            <person name="Guillou S."/>
            <person name="Cros-Aarteil S."/>
            <person name="Calhoun S."/>
            <person name="Kuo A."/>
            <person name="Mondo S."/>
            <person name="Pangilinan J."/>
            <person name="Riley R."/>
            <person name="Labutti K."/>
            <person name="Andreopoulos B."/>
            <person name="Lipzen A."/>
            <person name="Chen C."/>
            <person name="Yanf M."/>
            <person name="Daum C."/>
            <person name="Ng V."/>
            <person name="Clum A."/>
            <person name="Steindorff A."/>
            <person name="Ohm R."/>
            <person name="Martin F."/>
            <person name="Silar P."/>
            <person name="Natvig D."/>
            <person name="Lalanne C."/>
            <person name="Gautier V."/>
            <person name="Ament-Velasquez S.L."/>
            <person name="Kruys A."/>
            <person name="Hutchinson M.I."/>
            <person name="Powell A.J."/>
            <person name="Barry K."/>
            <person name="Miller A.N."/>
            <person name="Grigoriev I.V."/>
            <person name="Debuchy R."/>
            <person name="Gladieux P."/>
            <person name="Thoren M.H."/>
            <person name="Johannesson H."/>
        </authorList>
    </citation>
    <scope>NUCLEOTIDE SEQUENCE</scope>
    <source>
        <strain evidence="2">CBS 958.72</strain>
    </source>
</reference>